<dbReference type="Proteomes" id="UP000198656">
    <property type="component" value="Unassembled WGS sequence"/>
</dbReference>
<dbReference type="InterPro" id="IPR001296">
    <property type="entry name" value="Glyco_trans_1"/>
</dbReference>
<name>A0A1G8H1C0_9FIRM</name>
<reference evidence="4" key="1">
    <citation type="submission" date="2016-10" db="EMBL/GenBank/DDBJ databases">
        <authorList>
            <person name="Varghese N."/>
            <person name="Submissions S."/>
        </authorList>
    </citation>
    <scope>NUCLEOTIDE SEQUENCE [LARGE SCALE GENOMIC DNA]</scope>
    <source>
        <strain evidence="4">DSM 8344</strain>
    </source>
</reference>
<dbReference type="EMBL" id="FNCP01000024">
    <property type="protein sequence ID" value="SDI00443.1"/>
    <property type="molecule type" value="Genomic_DNA"/>
</dbReference>
<proteinExistence type="predicted"/>
<dbReference type="CDD" id="cd03811">
    <property type="entry name" value="GT4_GT28_WabH-like"/>
    <property type="match status" value="1"/>
</dbReference>
<gene>
    <name evidence="3" type="ORF">SAMN05443529_12418</name>
</gene>
<feature type="domain" description="Glycosyl transferase family 1" evidence="1">
    <location>
        <begin position="195"/>
        <end position="341"/>
    </location>
</feature>
<dbReference type="InterPro" id="IPR028098">
    <property type="entry name" value="Glyco_trans_4-like_N"/>
</dbReference>
<dbReference type="SUPFAM" id="SSF53756">
    <property type="entry name" value="UDP-Glycosyltransferase/glycogen phosphorylase"/>
    <property type="match status" value="1"/>
</dbReference>
<dbReference type="GO" id="GO:0016757">
    <property type="term" value="F:glycosyltransferase activity"/>
    <property type="evidence" value="ECO:0007669"/>
    <property type="project" value="InterPro"/>
</dbReference>
<sequence>MLFFIPELGNGGIEKVVITLGQRLKDIYDVYIYAEVQINPNFKGTRKNLTIIPTGSNPKVLKHKYFLQRALKFRSIIRKYRPDIIISAYPRVNAIAGLALKLSQPKPKWILSDHGDPSLYLGEKGIRRWLKRSLLRRMTGEAQACVAISNSVRVQMEEVYQCGQVKVLANPLDLQGISVLAKEPVSHPWFSESIPIIISVGRLTKSKDFETLIKAFKLVLGALNARLVILGDGSERNHLVQLAKELKLESKIWFAGYAPNPYKYVSRSTVFAFSSTSEGQGMVLLEAMALNIPIVTTGFEGVNDVISNQVSGLVVTVGDSNSLGNCLISLLESEGLRSELSGAACLTLEKHSLDHASGQYIQLIEEIV</sequence>
<keyword evidence="4" id="KW-1185">Reference proteome</keyword>
<dbReference type="PANTHER" id="PTHR45947">
    <property type="entry name" value="SULFOQUINOVOSYL TRANSFERASE SQD2"/>
    <property type="match status" value="1"/>
</dbReference>
<evidence type="ECO:0000259" key="1">
    <source>
        <dbReference type="Pfam" id="PF00534"/>
    </source>
</evidence>
<dbReference type="AlphaFoldDB" id="A0A1G8H1C0"/>
<feature type="domain" description="Glycosyltransferase subfamily 4-like N-terminal" evidence="2">
    <location>
        <begin position="11"/>
        <end position="175"/>
    </location>
</feature>
<dbReference type="PANTHER" id="PTHR45947:SF3">
    <property type="entry name" value="SULFOQUINOVOSYL TRANSFERASE SQD2"/>
    <property type="match status" value="1"/>
</dbReference>
<dbReference type="InterPro" id="IPR050194">
    <property type="entry name" value="Glycosyltransferase_grp1"/>
</dbReference>
<evidence type="ECO:0000313" key="3">
    <source>
        <dbReference type="EMBL" id="SDI00443.1"/>
    </source>
</evidence>
<evidence type="ECO:0000259" key="2">
    <source>
        <dbReference type="Pfam" id="PF13439"/>
    </source>
</evidence>
<keyword evidence="3" id="KW-0808">Transferase</keyword>
<evidence type="ECO:0000313" key="4">
    <source>
        <dbReference type="Proteomes" id="UP000198656"/>
    </source>
</evidence>
<dbReference type="Pfam" id="PF13439">
    <property type="entry name" value="Glyco_transf_4"/>
    <property type="match status" value="1"/>
</dbReference>
<dbReference type="Pfam" id="PF00534">
    <property type="entry name" value="Glycos_transf_1"/>
    <property type="match status" value="1"/>
</dbReference>
<accession>A0A1G8H1C0</accession>
<dbReference type="Gene3D" id="3.40.50.2000">
    <property type="entry name" value="Glycogen Phosphorylase B"/>
    <property type="match status" value="2"/>
</dbReference>
<dbReference type="STRING" id="1121419.SAMN05443529_12418"/>
<organism evidence="3 4">
    <name type="scientific">Desulfosporosinus hippei DSM 8344</name>
    <dbReference type="NCBI Taxonomy" id="1121419"/>
    <lineage>
        <taxon>Bacteria</taxon>
        <taxon>Bacillati</taxon>
        <taxon>Bacillota</taxon>
        <taxon>Clostridia</taxon>
        <taxon>Eubacteriales</taxon>
        <taxon>Desulfitobacteriaceae</taxon>
        <taxon>Desulfosporosinus</taxon>
    </lineage>
</organism>
<protein>
    <submittedName>
        <fullName evidence="3">Glycosyltransferase involved in cell wall bisynthesis</fullName>
    </submittedName>
</protein>